<sequence length="289" mass="31607">MTEQQPRFEPNAGEKLYDLHCHSHFSDGELAPAELVARAAAQGVTHLALTDHDTTAGIAAAEQAIAAQELPLQLIPGVEITCRWEAFEIHLVGLNVEVTHPALVNLLEQQQAMRQQRYEAMLAKLHKAGIEVTPPLAAELTMPTRKHLADALVEQGWVKDVETAFRRYLGKGQQAYIATDWCSLADAATAVQAAGGKAVIAHPHAYQLSNKWLRRLLRESKESGVDGVEVAISQQRPGDRLALATMAREIGLAASAGSDFHGPRPWRELGKNLCLPPDTVPIWSTWTHP</sequence>
<dbReference type="SUPFAM" id="SSF89550">
    <property type="entry name" value="PHP domain-like"/>
    <property type="match status" value="1"/>
</dbReference>
<gene>
    <name evidence="2" type="ORF">CWE21_04935</name>
</gene>
<dbReference type="GO" id="GO:0035312">
    <property type="term" value="F:5'-3' DNA exonuclease activity"/>
    <property type="evidence" value="ECO:0007669"/>
    <property type="project" value="TreeGrafter"/>
</dbReference>
<reference evidence="3" key="1">
    <citation type="journal article" date="2018" name="Front. Microbiol.">
        <title>Genome-Based Analysis Reveals the Taxonomy and Diversity of the Family Idiomarinaceae.</title>
        <authorList>
            <person name="Liu Y."/>
            <person name="Lai Q."/>
            <person name="Shao Z."/>
        </authorList>
    </citation>
    <scope>NUCLEOTIDE SEQUENCE [LARGE SCALE GENOMIC DNA]</scope>
    <source>
        <strain evidence="3">SW15</strain>
    </source>
</reference>
<evidence type="ECO:0000313" key="2">
    <source>
        <dbReference type="EMBL" id="RUO48712.1"/>
    </source>
</evidence>
<feature type="domain" description="Polymerase/histidinol phosphatase N-terminal" evidence="1">
    <location>
        <begin position="17"/>
        <end position="84"/>
    </location>
</feature>
<evidence type="ECO:0000259" key="1">
    <source>
        <dbReference type="SMART" id="SM00481"/>
    </source>
</evidence>
<evidence type="ECO:0000313" key="3">
    <source>
        <dbReference type="Proteomes" id="UP000286678"/>
    </source>
</evidence>
<comment type="caution">
    <text evidence="2">The sequence shown here is derived from an EMBL/GenBank/DDBJ whole genome shotgun (WGS) entry which is preliminary data.</text>
</comment>
<dbReference type="GO" id="GO:0004534">
    <property type="term" value="F:5'-3' RNA exonuclease activity"/>
    <property type="evidence" value="ECO:0007669"/>
    <property type="project" value="TreeGrafter"/>
</dbReference>
<dbReference type="AlphaFoldDB" id="A0A432XJB1"/>
<organism evidence="2 3">
    <name type="scientific">Pseudidiomarina aquimaris</name>
    <dbReference type="NCBI Taxonomy" id="641841"/>
    <lineage>
        <taxon>Bacteria</taxon>
        <taxon>Pseudomonadati</taxon>
        <taxon>Pseudomonadota</taxon>
        <taxon>Gammaproteobacteria</taxon>
        <taxon>Alteromonadales</taxon>
        <taxon>Idiomarinaceae</taxon>
        <taxon>Pseudidiomarina</taxon>
    </lineage>
</organism>
<dbReference type="InterPro" id="IPR016195">
    <property type="entry name" value="Pol/histidinol_Pase-like"/>
</dbReference>
<dbReference type="SMART" id="SM00481">
    <property type="entry name" value="POLIIIAc"/>
    <property type="match status" value="1"/>
</dbReference>
<dbReference type="CDD" id="cd07438">
    <property type="entry name" value="PHP_HisPPase_AMP"/>
    <property type="match status" value="1"/>
</dbReference>
<dbReference type="InterPro" id="IPR004013">
    <property type="entry name" value="PHP_dom"/>
</dbReference>
<dbReference type="InterPro" id="IPR052018">
    <property type="entry name" value="PHP_domain"/>
</dbReference>
<accession>A0A432XJB1</accession>
<dbReference type="Pfam" id="PF02811">
    <property type="entry name" value="PHP"/>
    <property type="match status" value="1"/>
</dbReference>
<dbReference type="Gene3D" id="3.20.20.140">
    <property type="entry name" value="Metal-dependent hydrolases"/>
    <property type="match status" value="1"/>
</dbReference>
<dbReference type="EMBL" id="PIPT01000003">
    <property type="protein sequence ID" value="RUO48712.1"/>
    <property type="molecule type" value="Genomic_DNA"/>
</dbReference>
<dbReference type="InterPro" id="IPR003141">
    <property type="entry name" value="Pol/His_phosphatase_N"/>
</dbReference>
<name>A0A432XJB1_9GAMM</name>
<dbReference type="RefSeq" id="WP_126833344.1">
    <property type="nucleotide sequence ID" value="NZ_PIPT01000003.1"/>
</dbReference>
<keyword evidence="3" id="KW-1185">Reference proteome</keyword>
<dbReference type="Gene3D" id="1.10.150.650">
    <property type="match status" value="1"/>
</dbReference>
<dbReference type="Proteomes" id="UP000286678">
    <property type="component" value="Unassembled WGS sequence"/>
</dbReference>
<dbReference type="PANTHER" id="PTHR42924">
    <property type="entry name" value="EXONUCLEASE"/>
    <property type="match status" value="1"/>
</dbReference>
<proteinExistence type="predicted"/>
<dbReference type="OrthoDB" id="9804333at2"/>
<dbReference type="PANTHER" id="PTHR42924:SF3">
    <property type="entry name" value="POLYMERASE_HISTIDINOL PHOSPHATASE N-TERMINAL DOMAIN-CONTAINING PROTEIN"/>
    <property type="match status" value="1"/>
</dbReference>
<protein>
    <submittedName>
        <fullName evidence="2">PHP domain-containing protein</fullName>
    </submittedName>
</protein>